<dbReference type="AlphaFoldDB" id="X1BU12"/>
<evidence type="ECO:0000313" key="1">
    <source>
        <dbReference type="EMBL" id="GAG87683.1"/>
    </source>
</evidence>
<organism evidence="1">
    <name type="scientific">marine sediment metagenome</name>
    <dbReference type="NCBI Taxonomy" id="412755"/>
    <lineage>
        <taxon>unclassified sequences</taxon>
        <taxon>metagenomes</taxon>
        <taxon>ecological metagenomes</taxon>
    </lineage>
</organism>
<dbReference type="EMBL" id="BART01012977">
    <property type="protein sequence ID" value="GAG87683.1"/>
    <property type="molecule type" value="Genomic_DNA"/>
</dbReference>
<reference evidence="1" key="1">
    <citation type="journal article" date="2014" name="Front. Microbiol.">
        <title>High frequency of phylogenetically diverse reductive dehalogenase-homologous genes in deep subseafloor sedimentary metagenomes.</title>
        <authorList>
            <person name="Kawai M."/>
            <person name="Futagami T."/>
            <person name="Toyoda A."/>
            <person name="Takaki Y."/>
            <person name="Nishi S."/>
            <person name="Hori S."/>
            <person name="Arai W."/>
            <person name="Tsubouchi T."/>
            <person name="Morono Y."/>
            <person name="Uchiyama I."/>
            <person name="Ito T."/>
            <person name="Fujiyama A."/>
            <person name="Inagaki F."/>
            <person name="Takami H."/>
        </authorList>
    </citation>
    <scope>NUCLEOTIDE SEQUENCE</scope>
    <source>
        <strain evidence="1">Expedition CK06-06</strain>
    </source>
</reference>
<protein>
    <recommendedName>
        <fullName evidence="2">Winged helix DNA-binding domain-containing protein</fullName>
    </recommendedName>
</protein>
<comment type="caution">
    <text evidence="1">The sequence shown here is derived from an EMBL/GenBank/DDBJ whole genome shotgun (WGS) entry which is preliminary data.</text>
</comment>
<evidence type="ECO:0008006" key="2">
    <source>
        <dbReference type="Google" id="ProtNLM"/>
    </source>
</evidence>
<accession>X1BU12</accession>
<gene>
    <name evidence="1" type="ORF">S01H4_26801</name>
</gene>
<sequence length="96" mass="11349">MIEKGNILRKIGFYRTLGILPSDGKSIKLNEFYAKLIKTDNYNTFLRVKIELLKKKIIEIDYNQKRNRHIRLTGNGVVLKFRLKELINQIEKGDEK</sequence>
<name>X1BU12_9ZZZZ</name>
<proteinExistence type="predicted"/>